<accession>A0ABS9KSK4</accession>
<gene>
    <name evidence="2" type="ORF">LZZ85_13450</name>
</gene>
<reference evidence="2" key="1">
    <citation type="submission" date="2022-01" db="EMBL/GenBank/DDBJ databases">
        <authorList>
            <person name="Jo J.-H."/>
            <person name="Im W.-T."/>
        </authorList>
    </citation>
    <scope>NUCLEOTIDE SEQUENCE</scope>
    <source>
        <strain evidence="2">NA20</strain>
    </source>
</reference>
<feature type="region of interest" description="Disordered" evidence="1">
    <location>
        <begin position="20"/>
        <end position="39"/>
    </location>
</feature>
<evidence type="ECO:0000313" key="2">
    <source>
        <dbReference type="EMBL" id="MCG2615299.1"/>
    </source>
</evidence>
<dbReference type="PROSITE" id="PS51257">
    <property type="entry name" value="PROKAR_LIPOPROTEIN"/>
    <property type="match status" value="1"/>
</dbReference>
<dbReference type="EMBL" id="JAKLTR010000008">
    <property type="protein sequence ID" value="MCG2615299.1"/>
    <property type="molecule type" value="Genomic_DNA"/>
</dbReference>
<name>A0ABS9KSK4_9BACT</name>
<evidence type="ECO:0000256" key="1">
    <source>
        <dbReference type="SAM" id="MobiDB-lite"/>
    </source>
</evidence>
<sequence length="434" mass="47689">MKKIFYTLALILSVLTSCKKDKPEEDPEGPPPGELSQKLKLPLGAPVGSAVQKEIGAAGGVIQSPDGVIKITVPAGAVDVPTAFSVQEVTNTLETRARSYRLRPEGVNFKKPLTVTYRYAGIDIGSIDPRMLFLAFQDKDGYYYSANKTKGDLNNHTLTVETTHFSDWTFYSRYDLNIDGGRKEGGRVFLRESEKVKVNVYVSPKSEGEDDIDELLSPLYDPVMSSVQWDFSPKKGSLQISVDRIASYQAPAKISRTEEIVITATLTGDIGKDNQGNPVRLMQLVQPVVLENDDYFILSEDGEEMVAADFSATLIEGMGVQLSARFPNGYNLSAYTYGSAVASYPYNMHGVAGSATLELVGQDQRSFIVYRAEDCFNGNGQAIFSPGAFVLKSVGHTAGKYFEGEFTCTMFRFDFCNSTVKKSISGRFKIRKQG</sequence>
<keyword evidence="3" id="KW-1185">Reference proteome</keyword>
<dbReference type="RefSeq" id="WP_237872528.1">
    <property type="nucleotide sequence ID" value="NZ_JAKLTR010000008.1"/>
</dbReference>
<protein>
    <recommendedName>
        <fullName evidence="4">ZU5 domain-containing protein</fullName>
    </recommendedName>
</protein>
<proteinExistence type="predicted"/>
<evidence type="ECO:0008006" key="4">
    <source>
        <dbReference type="Google" id="ProtNLM"/>
    </source>
</evidence>
<evidence type="ECO:0000313" key="3">
    <source>
        <dbReference type="Proteomes" id="UP001165367"/>
    </source>
</evidence>
<dbReference type="Gene3D" id="2.60.220.30">
    <property type="match status" value="1"/>
</dbReference>
<comment type="caution">
    <text evidence="2">The sequence shown here is derived from an EMBL/GenBank/DDBJ whole genome shotgun (WGS) entry which is preliminary data.</text>
</comment>
<organism evidence="2 3">
    <name type="scientific">Terrimonas ginsenosidimutans</name>
    <dbReference type="NCBI Taxonomy" id="2908004"/>
    <lineage>
        <taxon>Bacteria</taxon>
        <taxon>Pseudomonadati</taxon>
        <taxon>Bacteroidota</taxon>
        <taxon>Chitinophagia</taxon>
        <taxon>Chitinophagales</taxon>
        <taxon>Chitinophagaceae</taxon>
        <taxon>Terrimonas</taxon>
    </lineage>
</organism>
<dbReference type="Proteomes" id="UP001165367">
    <property type="component" value="Unassembled WGS sequence"/>
</dbReference>